<keyword evidence="2" id="KW-1185">Reference proteome</keyword>
<proteinExistence type="predicted"/>
<evidence type="ECO:0000313" key="1">
    <source>
        <dbReference type="EMBL" id="KAK3703777.1"/>
    </source>
</evidence>
<dbReference type="Proteomes" id="UP001281147">
    <property type="component" value="Unassembled WGS sequence"/>
</dbReference>
<protein>
    <submittedName>
        <fullName evidence="1">Uncharacterized protein</fullName>
    </submittedName>
</protein>
<evidence type="ECO:0000313" key="2">
    <source>
        <dbReference type="Proteomes" id="UP001281147"/>
    </source>
</evidence>
<reference evidence="1" key="1">
    <citation type="submission" date="2023-07" db="EMBL/GenBank/DDBJ databases">
        <title>Black Yeasts Isolated from many extreme environments.</title>
        <authorList>
            <person name="Coleine C."/>
            <person name="Stajich J.E."/>
            <person name="Selbmann L."/>
        </authorList>
    </citation>
    <scope>NUCLEOTIDE SEQUENCE</scope>
    <source>
        <strain evidence="1">CCFEE 5714</strain>
    </source>
</reference>
<accession>A0ACC3MVP8</accession>
<dbReference type="EMBL" id="JAUTXU010000147">
    <property type="protein sequence ID" value="KAK3703777.1"/>
    <property type="molecule type" value="Genomic_DNA"/>
</dbReference>
<gene>
    <name evidence="1" type="ORF">LTR37_014223</name>
</gene>
<name>A0ACC3MVP8_9PEZI</name>
<comment type="caution">
    <text evidence="1">The sequence shown here is derived from an EMBL/GenBank/DDBJ whole genome shotgun (WGS) entry which is preliminary data.</text>
</comment>
<sequence>MRSTHILALAVFTGAVVARSVPENVRAFYNKVKNGKCVGGTVLKDKFYSKYPGSKSQSAPLVSSFEMPNDRLTRSLSPAFAYCQDDDSGVLYLHGEGSKFADMDVDCDGDQSDHGDGRCGNSVDTQSTTAFEYEVKQYSNHKVSDLNANFIPYVVFGNFGNEPGYNSFNPKKHGLKPLSVMAVVCGEKLLYGVWGDTNGDDGPPIVGEASIALATECFGTGITGNNGHDKNDVLYIGFPGSVTDTVNKKADWGAKTHKAFEVSIAALGDRLIRKL</sequence>
<organism evidence="1 2">
    <name type="scientific">Vermiconidia calcicola</name>
    <dbReference type="NCBI Taxonomy" id="1690605"/>
    <lineage>
        <taxon>Eukaryota</taxon>
        <taxon>Fungi</taxon>
        <taxon>Dikarya</taxon>
        <taxon>Ascomycota</taxon>
        <taxon>Pezizomycotina</taxon>
        <taxon>Dothideomycetes</taxon>
        <taxon>Dothideomycetidae</taxon>
        <taxon>Mycosphaerellales</taxon>
        <taxon>Extremaceae</taxon>
        <taxon>Vermiconidia</taxon>
    </lineage>
</organism>